<accession>A0A0A9EE97</accession>
<reference evidence="1" key="1">
    <citation type="submission" date="2014-09" db="EMBL/GenBank/DDBJ databases">
        <authorList>
            <person name="Magalhaes I.L.F."/>
            <person name="Oliveira U."/>
            <person name="Santos F.R."/>
            <person name="Vidigal T.H.D.A."/>
            <person name="Brescovit A.D."/>
            <person name="Santos A.J."/>
        </authorList>
    </citation>
    <scope>NUCLEOTIDE SEQUENCE</scope>
    <source>
        <tissue evidence="1">Shoot tissue taken approximately 20 cm above the soil surface</tissue>
    </source>
</reference>
<protein>
    <submittedName>
        <fullName evidence="1">Uncharacterized protein</fullName>
    </submittedName>
</protein>
<dbReference type="EMBL" id="GBRH01199499">
    <property type="protein sequence ID" value="JAD98396.1"/>
    <property type="molecule type" value="Transcribed_RNA"/>
</dbReference>
<dbReference type="AlphaFoldDB" id="A0A0A9EE97"/>
<evidence type="ECO:0000313" key="1">
    <source>
        <dbReference type="EMBL" id="JAD98396.1"/>
    </source>
</evidence>
<sequence>MSDSNTRVRFRVLSAVSQKNLSNRTPAPESDTDTCTRVRVTLRGTTPRRWLPHW</sequence>
<proteinExistence type="predicted"/>
<reference evidence="1" key="2">
    <citation type="journal article" date="2015" name="Data Brief">
        <title>Shoot transcriptome of the giant reed, Arundo donax.</title>
        <authorList>
            <person name="Barrero R.A."/>
            <person name="Guerrero F.D."/>
            <person name="Moolhuijzen P."/>
            <person name="Goolsby J.A."/>
            <person name="Tidwell J."/>
            <person name="Bellgard S.E."/>
            <person name="Bellgard M.I."/>
        </authorList>
    </citation>
    <scope>NUCLEOTIDE SEQUENCE</scope>
    <source>
        <tissue evidence="1">Shoot tissue taken approximately 20 cm above the soil surface</tissue>
    </source>
</reference>
<name>A0A0A9EE97_ARUDO</name>
<organism evidence="1">
    <name type="scientific">Arundo donax</name>
    <name type="common">Giant reed</name>
    <name type="synonym">Donax arundinaceus</name>
    <dbReference type="NCBI Taxonomy" id="35708"/>
    <lineage>
        <taxon>Eukaryota</taxon>
        <taxon>Viridiplantae</taxon>
        <taxon>Streptophyta</taxon>
        <taxon>Embryophyta</taxon>
        <taxon>Tracheophyta</taxon>
        <taxon>Spermatophyta</taxon>
        <taxon>Magnoliopsida</taxon>
        <taxon>Liliopsida</taxon>
        <taxon>Poales</taxon>
        <taxon>Poaceae</taxon>
        <taxon>PACMAD clade</taxon>
        <taxon>Arundinoideae</taxon>
        <taxon>Arundineae</taxon>
        <taxon>Arundo</taxon>
    </lineage>
</organism>